<dbReference type="AlphaFoldDB" id="A0A426FM33"/>
<sequence length="184" mass="20050">MNEQHNGQKPEAPADRSSLLPDWCQSMPLYRLLVFISMFTVWSQLRIPAFFRHGTGAQHPLTWLWLGEACLFIVLCACLIVTRARDRNIFLAWLPIAIGVLVLVPATGGDRGDAAANNAVFAVNGGMLACAWIASALPAHWPERKRQTVRSALIVTGFFAALPIGILAGTTMYDAIASGSLVLY</sequence>
<keyword evidence="1" id="KW-0472">Membrane</keyword>
<reference evidence="2 3" key="1">
    <citation type="submission" date="2018-11" db="EMBL/GenBank/DDBJ databases">
        <title>Genome sequencing of Lautropia sp. KCOM 2505 (= ChDC F240).</title>
        <authorList>
            <person name="Kook J.-K."/>
            <person name="Park S.-N."/>
            <person name="Lim Y.K."/>
        </authorList>
    </citation>
    <scope>NUCLEOTIDE SEQUENCE [LARGE SCALE GENOMIC DNA]</scope>
    <source>
        <strain evidence="2 3">KCOM 2505</strain>
    </source>
</reference>
<dbReference type="EMBL" id="RRUE01000002">
    <property type="protein sequence ID" value="RRN43727.1"/>
    <property type="molecule type" value="Genomic_DNA"/>
</dbReference>
<feature type="transmembrane region" description="Helical" evidence="1">
    <location>
        <begin position="63"/>
        <end position="82"/>
    </location>
</feature>
<feature type="transmembrane region" description="Helical" evidence="1">
    <location>
        <begin position="89"/>
        <end position="107"/>
    </location>
</feature>
<feature type="transmembrane region" description="Helical" evidence="1">
    <location>
        <begin position="29"/>
        <end position="51"/>
    </location>
</feature>
<evidence type="ECO:0000256" key="1">
    <source>
        <dbReference type="SAM" id="Phobius"/>
    </source>
</evidence>
<feature type="transmembrane region" description="Helical" evidence="1">
    <location>
        <begin position="119"/>
        <end position="139"/>
    </location>
</feature>
<dbReference type="RefSeq" id="WP_125095931.1">
    <property type="nucleotide sequence ID" value="NZ_RRUE01000002.1"/>
</dbReference>
<keyword evidence="3" id="KW-1185">Reference proteome</keyword>
<protein>
    <submittedName>
        <fullName evidence="2">Uncharacterized protein</fullName>
    </submittedName>
</protein>
<organism evidence="2 3">
    <name type="scientific">Lautropia dentalis</name>
    <dbReference type="NCBI Taxonomy" id="2490857"/>
    <lineage>
        <taxon>Bacteria</taxon>
        <taxon>Pseudomonadati</taxon>
        <taxon>Pseudomonadota</taxon>
        <taxon>Betaproteobacteria</taxon>
        <taxon>Burkholderiales</taxon>
        <taxon>Burkholderiaceae</taxon>
        <taxon>Lautropia</taxon>
    </lineage>
</organism>
<feature type="transmembrane region" description="Helical" evidence="1">
    <location>
        <begin position="151"/>
        <end position="173"/>
    </location>
</feature>
<name>A0A426FM33_9BURK</name>
<keyword evidence="1" id="KW-0812">Transmembrane</keyword>
<evidence type="ECO:0000313" key="3">
    <source>
        <dbReference type="Proteomes" id="UP000270261"/>
    </source>
</evidence>
<gene>
    <name evidence="2" type="ORF">EHV23_09915</name>
</gene>
<comment type="caution">
    <text evidence="2">The sequence shown here is derived from an EMBL/GenBank/DDBJ whole genome shotgun (WGS) entry which is preliminary data.</text>
</comment>
<evidence type="ECO:0000313" key="2">
    <source>
        <dbReference type="EMBL" id="RRN43727.1"/>
    </source>
</evidence>
<dbReference type="Proteomes" id="UP000270261">
    <property type="component" value="Unassembled WGS sequence"/>
</dbReference>
<keyword evidence="1" id="KW-1133">Transmembrane helix</keyword>
<accession>A0A426FM33</accession>
<proteinExistence type="predicted"/>